<reference evidence="4" key="1">
    <citation type="submission" date="2019-03" db="EMBL/GenBank/DDBJ databases">
        <authorList>
            <person name="Danneels B."/>
        </authorList>
    </citation>
    <scope>NUCLEOTIDE SEQUENCE</scope>
</reference>
<dbReference type="EMBL" id="CAADIA010000002">
    <property type="protein sequence ID" value="VFR22065.1"/>
    <property type="molecule type" value="Genomic_DNA"/>
</dbReference>
<evidence type="ECO:0000313" key="3">
    <source>
        <dbReference type="EMBL" id="VFR47448.1"/>
    </source>
</evidence>
<dbReference type="EMBL" id="CAADIF010000006">
    <property type="protein sequence ID" value="VFR64681.1"/>
    <property type="molecule type" value="Genomic_DNA"/>
</dbReference>
<proteinExistence type="predicted"/>
<feature type="region of interest" description="Disordered" evidence="1">
    <location>
        <begin position="1"/>
        <end position="69"/>
    </location>
</feature>
<evidence type="ECO:0000313" key="5">
    <source>
        <dbReference type="EMBL" id="VFR64681.1"/>
    </source>
</evidence>
<evidence type="ECO:0000313" key="2">
    <source>
        <dbReference type="EMBL" id="VFR22065.1"/>
    </source>
</evidence>
<feature type="compositionally biased region" description="Basic and acidic residues" evidence="1">
    <location>
        <begin position="60"/>
        <end position="69"/>
    </location>
</feature>
<dbReference type="AlphaFoldDB" id="A0A484RC01"/>
<dbReference type="EMBL" id="CAADIE010000031">
    <property type="protein sequence ID" value="VFR47496.1"/>
    <property type="molecule type" value="Genomic_DNA"/>
</dbReference>
<evidence type="ECO:0000313" key="4">
    <source>
        <dbReference type="EMBL" id="VFR47496.1"/>
    </source>
</evidence>
<feature type="compositionally biased region" description="Low complexity" evidence="1">
    <location>
        <begin position="17"/>
        <end position="35"/>
    </location>
</feature>
<protein>
    <submittedName>
        <fullName evidence="4">Uncharacterized protein</fullName>
    </submittedName>
</protein>
<name>A0A484RC01_9ZZZZ</name>
<gene>
    <name evidence="2" type="ORF">ANK1_3443</name>
    <name evidence="5" type="ORF">ANK2_3443</name>
    <name evidence="4" type="ORF">BER1_3623</name>
    <name evidence="3" type="ORF">BER2_3592</name>
</gene>
<dbReference type="EMBL" id="CAADIH010000026">
    <property type="protein sequence ID" value="VFR47448.1"/>
    <property type="molecule type" value="Genomic_DNA"/>
</dbReference>
<accession>A0A484RC01</accession>
<organism evidence="4">
    <name type="scientific">plant metagenome</name>
    <dbReference type="NCBI Taxonomy" id="1297885"/>
    <lineage>
        <taxon>unclassified sequences</taxon>
        <taxon>metagenomes</taxon>
        <taxon>organismal metagenomes</taxon>
    </lineage>
</organism>
<sequence length="69" mass="7573">MNANPRQAPLPPRRACWASAARAGQGRAGGWTAQRVGSSRAGQEGMPKREIMRRLRGGAGRKERINLKY</sequence>
<evidence type="ECO:0000256" key="1">
    <source>
        <dbReference type="SAM" id="MobiDB-lite"/>
    </source>
</evidence>